<proteinExistence type="predicted"/>
<name>A0ACD0NQZ4_9BASI</name>
<accession>A0ACD0NQZ4</accession>
<organism evidence="1 2">
    <name type="scientific">Violaceomyces palustris</name>
    <dbReference type="NCBI Taxonomy" id="1673888"/>
    <lineage>
        <taxon>Eukaryota</taxon>
        <taxon>Fungi</taxon>
        <taxon>Dikarya</taxon>
        <taxon>Basidiomycota</taxon>
        <taxon>Ustilaginomycotina</taxon>
        <taxon>Ustilaginomycetes</taxon>
        <taxon>Violaceomycetales</taxon>
        <taxon>Violaceomycetaceae</taxon>
        <taxon>Violaceomyces</taxon>
    </lineage>
</organism>
<reference evidence="1 2" key="1">
    <citation type="journal article" date="2018" name="Mol. Biol. Evol.">
        <title>Broad Genomic Sampling Reveals a Smut Pathogenic Ancestry of the Fungal Clade Ustilaginomycotina.</title>
        <authorList>
            <person name="Kijpornyongpan T."/>
            <person name="Mondo S.J."/>
            <person name="Barry K."/>
            <person name="Sandor L."/>
            <person name="Lee J."/>
            <person name="Lipzen A."/>
            <person name="Pangilinan J."/>
            <person name="LaButti K."/>
            <person name="Hainaut M."/>
            <person name="Henrissat B."/>
            <person name="Grigoriev I.V."/>
            <person name="Spatafora J.W."/>
            <person name="Aime M.C."/>
        </authorList>
    </citation>
    <scope>NUCLEOTIDE SEQUENCE [LARGE SCALE GENOMIC DNA]</scope>
    <source>
        <strain evidence="1 2">SA 807</strain>
    </source>
</reference>
<gene>
    <name evidence="1" type="ORF">IE53DRAFT_389584</name>
</gene>
<keyword evidence="2" id="KW-1185">Reference proteome</keyword>
<evidence type="ECO:0000313" key="2">
    <source>
        <dbReference type="Proteomes" id="UP000245626"/>
    </source>
</evidence>
<evidence type="ECO:0000313" key="1">
    <source>
        <dbReference type="EMBL" id="PWN48231.1"/>
    </source>
</evidence>
<sequence>MEWFTSVLVIGPPISSSCPYFPSQPIRQPQGACRRPSRVEPKGNRTLLSLTQTTAHAPSLSPLPLILASL</sequence>
<dbReference type="Proteomes" id="UP000245626">
    <property type="component" value="Unassembled WGS sequence"/>
</dbReference>
<protein>
    <submittedName>
        <fullName evidence="1">Uncharacterized protein</fullName>
    </submittedName>
</protein>
<dbReference type="EMBL" id="KZ820245">
    <property type="protein sequence ID" value="PWN48231.1"/>
    <property type="molecule type" value="Genomic_DNA"/>
</dbReference>